<protein>
    <submittedName>
        <fullName evidence="1">Uncharacterized protein</fullName>
    </submittedName>
</protein>
<sequence length="211" mass="25230">MKETTKENNELEIDFQELSATDVWGKIYNKELTSKKTILEYVEILKVLKHSNATEEQIQENYNFVYNKINEMASTVKPNTIMFLKNALKTQLGKYVKVKDPVEKNYFLEFFIKAYPEHNRRKDFTWVLMDINAITEEQIWNTLVYINREYLKSHNELIEEEKRDIINVIEKLVRKNNIKYINRLKSLDTLLSLLKIRILPLKQGFGVKSYR</sequence>
<evidence type="ECO:0000313" key="2">
    <source>
        <dbReference type="Proteomes" id="UP001058074"/>
    </source>
</evidence>
<accession>A0ACB5RC55</accession>
<dbReference type="Proteomes" id="UP001058074">
    <property type="component" value="Unassembled WGS sequence"/>
</dbReference>
<gene>
    <name evidence="1" type="ORF">rsdtw13_19730</name>
</gene>
<dbReference type="EMBL" id="BROD01000001">
    <property type="protein sequence ID" value="GKX66715.1"/>
    <property type="molecule type" value="Genomic_DNA"/>
</dbReference>
<organism evidence="1 2">
    <name type="scientific">Inconstantimicrobium mannanitabidum</name>
    <dbReference type="NCBI Taxonomy" id="1604901"/>
    <lineage>
        <taxon>Bacteria</taxon>
        <taxon>Bacillati</taxon>
        <taxon>Bacillota</taxon>
        <taxon>Clostridia</taxon>
        <taxon>Eubacteriales</taxon>
        <taxon>Clostridiaceae</taxon>
        <taxon>Inconstantimicrobium</taxon>
    </lineage>
</organism>
<name>A0ACB5RC55_9CLOT</name>
<proteinExistence type="predicted"/>
<reference evidence="1" key="1">
    <citation type="journal article" date="2025" name="Int. J. Syst. Evol. Microbiol.">
        <title>Inconstantimicrobium mannanitabidum sp. nov., a novel member of the family Clostridiaceae isolated from anoxic soil under the treatment of reductive soil disinfestation.</title>
        <authorList>
            <person name="Ueki A."/>
            <person name="Tonouchi A."/>
            <person name="Honma S."/>
            <person name="Kaku N."/>
            <person name="Ueki K."/>
        </authorList>
    </citation>
    <scope>NUCLEOTIDE SEQUENCE</scope>
    <source>
        <strain evidence="1">TW13</strain>
    </source>
</reference>
<comment type="caution">
    <text evidence="1">The sequence shown here is derived from an EMBL/GenBank/DDBJ whole genome shotgun (WGS) entry which is preliminary data.</text>
</comment>
<keyword evidence="2" id="KW-1185">Reference proteome</keyword>
<evidence type="ECO:0000313" key="1">
    <source>
        <dbReference type="EMBL" id="GKX66715.1"/>
    </source>
</evidence>